<protein>
    <submittedName>
        <fullName evidence="3">PP2C family protein-serine/threonine phosphatase</fullName>
        <ecNumber evidence="3">3.1.3.16</ecNumber>
    </submittedName>
</protein>
<dbReference type="PANTHER" id="PTHR43156:SF2">
    <property type="entry name" value="STAGE II SPORULATION PROTEIN E"/>
    <property type="match status" value="1"/>
</dbReference>
<feature type="domain" description="PPM-type phosphatase" evidence="2">
    <location>
        <begin position="46"/>
        <end position="255"/>
    </location>
</feature>
<dbReference type="InterPro" id="IPR036457">
    <property type="entry name" value="PPM-type-like_dom_sf"/>
</dbReference>
<gene>
    <name evidence="3" type="ORF">V6U78_09065</name>
</gene>
<dbReference type="InterPro" id="IPR001932">
    <property type="entry name" value="PPM-type_phosphatase-like_dom"/>
</dbReference>
<dbReference type="SMART" id="SM00331">
    <property type="entry name" value="PP2C_SIG"/>
    <property type="match status" value="1"/>
</dbReference>
<evidence type="ECO:0000259" key="2">
    <source>
        <dbReference type="SMART" id="SM00331"/>
    </source>
</evidence>
<keyword evidence="1 3" id="KW-0378">Hydrolase</keyword>
<keyword evidence="4" id="KW-1185">Reference proteome</keyword>
<dbReference type="PANTHER" id="PTHR43156">
    <property type="entry name" value="STAGE II SPORULATION PROTEIN E-RELATED"/>
    <property type="match status" value="1"/>
</dbReference>
<dbReference type="GO" id="GO:0004722">
    <property type="term" value="F:protein serine/threonine phosphatase activity"/>
    <property type="evidence" value="ECO:0007669"/>
    <property type="project" value="UniProtKB-EC"/>
</dbReference>
<dbReference type="Gene3D" id="3.60.40.10">
    <property type="entry name" value="PPM-type phosphatase domain"/>
    <property type="match status" value="1"/>
</dbReference>
<comment type="caution">
    <text evidence="3">The sequence shown here is derived from an EMBL/GenBank/DDBJ whole genome shotgun (WGS) entry which is preliminary data.</text>
</comment>
<sequence>MNRMEQIARLEQENIDLKTELGLLRQDQEAGYLVQQRLLPANGTCHLGLQLHYWMRPSLYLSGDFIDFWALDQQRVMFYLADVSGHGASSAFVTILLKYLINRYALEDQASPARLCARINRELIQSGLEKHMTLVLGCLDTAKGQLTYTNAAHLPPPLLLEAGQARPLAGRDQPVGLFPEAEYHEQLCDWTPASRLCLATDGILEVLPGKGLEARQEEWFRRIEQAEGELVTLLDALPGSADDWPDDVTLMTVSAQPNANR</sequence>
<dbReference type="EC" id="3.1.3.16" evidence="3"/>
<dbReference type="RefSeq" id="WP_405339632.1">
    <property type="nucleotide sequence ID" value="NZ_JBANFI010000005.1"/>
</dbReference>
<reference evidence="3 4" key="1">
    <citation type="submission" date="2024-02" db="EMBL/GenBank/DDBJ databases">
        <title>Marinospirillum sp. MEB 164 isolated from Lonar lake sediment.</title>
        <authorList>
            <person name="Joshi A."/>
            <person name="Thite S."/>
        </authorList>
    </citation>
    <scope>NUCLEOTIDE SEQUENCE [LARGE SCALE GENOMIC DNA]</scope>
    <source>
        <strain evidence="3 4">MEB164</strain>
    </source>
</reference>
<dbReference type="InterPro" id="IPR052016">
    <property type="entry name" value="Bact_Sigma-Reg"/>
</dbReference>
<organism evidence="3 4">
    <name type="scientific">Marinospirillum alkalitolerans</name>
    <dbReference type="NCBI Taxonomy" id="3123374"/>
    <lineage>
        <taxon>Bacteria</taxon>
        <taxon>Pseudomonadati</taxon>
        <taxon>Pseudomonadota</taxon>
        <taxon>Gammaproteobacteria</taxon>
        <taxon>Oceanospirillales</taxon>
        <taxon>Oceanospirillaceae</taxon>
        <taxon>Marinospirillum</taxon>
    </lineage>
</organism>
<dbReference type="Proteomes" id="UP001621714">
    <property type="component" value="Unassembled WGS sequence"/>
</dbReference>
<evidence type="ECO:0000313" key="3">
    <source>
        <dbReference type="EMBL" id="MFK7161184.1"/>
    </source>
</evidence>
<name>A0ABW8PZ58_9GAMM</name>
<proteinExistence type="predicted"/>
<evidence type="ECO:0000256" key="1">
    <source>
        <dbReference type="ARBA" id="ARBA00022801"/>
    </source>
</evidence>
<dbReference type="Pfam" id="PF07228">
    <property type="entry name" value="SpoIIE"/>
    <property type="match status" value="1"/>
</dbReference>
<dbReference type="SUPFAM" id="SSF81606">
    <property type="entry name" value="PP2C-like"/>
    <property type="match status" value="1"/>
</dbReference>
<dbReference type="EMBL" id="JBANFI010000005">
    <property type="protein sequence ID" value="MFK7161184.1"/>
    <property type="molecule type" value="Genomic_DNA"/>
</dbReference>
<evidence type="ECO:0000313" key="4">
    <source>
        <dbReference type="Proteomes" id="UP001621714"/>
    </source>
</evidence>
<accession>A0ABW8PZ58</accession>